<reference evidence="2" key="2">
    <citation type="submission" date="2012-03" db="EMBL/GenBank/DDBJ databases">
        <title>Complete genome sequence of Flavobacterium indicum GPTSA100-9T, isolated from warm spring water.</title>
        <authorList>
            <person name="Barbier P."/>
            <person name="Houel A."/>
            <person name="Loux V."/>
            <person name="Poulain J."/>
            <person name="Bernardet J.-F."/>
            <person name="Touchon M."/>
            <person name="Duchaud E."/>
        </authorList>
    </citation>
    <scope>NUCLEOTIDE SEQUENCE [LARGE SCALE GENOMIC DNA]</scope>
    <source>
        <strain evidence="2">DSM 17447 / CIP 109464 / GPTSA100-9</strain>
    </source>
</reference>
<dbReference type="Proteomes" id="UP000007599">
    <property type="component" value="Chromosome I"/>
</dbReference>
<evidence type="ECO:0000313" key="1">
    <source>
        <dbReference type="EMBL" id="CCG52237.1"/>
    </source>
</evidence>
<dbReference type="STRING" id="1094466.KQS_01210"/>
<dbReference type="eggNOG" id="COG1560">
    <property type="taxonomic scope" value="Bacteria"/>
</dbReference>
<dbReference type="OrthoDB" id="1373292at2"/>
<evidence type="ECO:0000313" key="2">
    <source>
        <dbReference type="Proteomes" id="UP000007599"/>
    </source>
</evidence>
<dbReference type="AlphaFoldDB" id="H8XNX0"/>
<accession>H8XNX0</accession>
<reference evidence="1 2" key="1">
    <citation type="journal article" date="2012" name="J. Bacteriol.">
        <title>Complete Genome Sequence of Flavobacterium indicum GPSTA100-9T, Isolated from Warm Spring Water.</title>
        <authorList>
            <person name="Barbier P."/>
            <person name="Houel A."/>
            <person name="Loux V."/>
            <person name="Poulain J."/>
            <person name="Bernardet J.F."/>
            <person name="Touchon M."/>
            <person name="Duchaud E."/>
        </authorList>
    </citation>
    <scope>NUCLEOTIDE SEQUENCE [LARGE SCALE GENOMIC DNA]</scope>
    <source>
        <strain evidence="2">DSM 17447 / CIP 109464 / GPTSA100-9</strain>
    </source>
</reference>
<keyword evidence="2" id="KW-1185">Reference proteome</keyword>
<protein>
    <recommendedName>
        <fullName evidence="3">Lipid A biosynthesis acyltransferase</fullName>
    </recommendedName>
</protein>
<evidence type="ECO:0008006" key="3">
    <source>
        <dbReference type="Google" id="ProtNLM"/>
    </source>
</evidence>
<organism evidence="1 2">
    <name type="scientific">Flavobacterium indicum (strain DSM 17447 / CIP 109464 / GPTSA100-9)</name>
    <dbReference type="NCBI Taxonomy" id="1094466"/>
    <lineage>
        <taxon>Bacteria</taxon>
        <taxon>Pseudomonadati</taxon>
        <taxon>Bacteroidota</taxon>
        <taxon>Flavobacteriia</taxon>
        <taxon>Flavobacteriales</taxon>
        <taxon>Flavobacteriaceae</taxon>
        <taxon>Flavobacterium</taxon>
    </lineage>
</organism>
<dbReference type="RefSeq" id="WP_014387381.1">
    <property type="nucleotide sequence ID" value="NC_017025.1"/>
</dbReference>
<gene>
    <name evidence="1" type="ordered locus">KQS_01210</name>
</gene>
<dbReference type="EMBL" id="HE774682">
    <property type="protein sequence ID" value="CCG52237.1"/>
    <property type="molecule type" value="Genomic_DNA"/>
</dbReference>
<proteinExistence type="predicted"/>
<dbReference type="PATRIC" id="fig|1094466.5.peg.237"/>
<dbReference type="HOGENOM" id="CLU_062626_0_0_10"/>
<name>H8XNX0_FLAIG</name>
<sequence length="378" mass="43917">MIKGIKACFFDIDAIKLRKIEAEFKKSWMINKRKLSASEAFCSASFQVFLPNMNYKDHHKNFMKVFFNSSLAKYERLNFKLIDTINDEDFVFPNTDKGFIIAGFHYGSYHLISSYLIKNNKKFIVAVNETVAVKKNIIDESNKGLQEYKKAHPSIDIEEIQYLSVQDELFVFKAKELLNEGFILLMFVDGNSGLDGIMKFESKNRVELSFMGQVVKVKYGLPSLSYAFNVPILPVISTRIRKNKMKITSFDLIHPDRSMSREDFSKSSIINIYKILEKVVKANPLEWDGWLYIHRWLDITNLKATENQSNTNKKLKKLKFNSKKYAFFSLGENNFLLDKNTHLSYEIDADITDVIFSKNVTKCNRTIIQNCIEKNILI</sequence>
<dbReference type="KEGG" id="fin:KQS_01210"/>